<dbReference type="EMBL" id="JASBWV010000006">
    <property type="protein sequence ID" value="KAJ9126035.1"/>
    <property type="molecule type" value="Genomic_DNA"/>
</dbReference>
<sequence length="751" mass="84427">MFSRIINKATGNGGGGNTSPTADAPPTPSKSQSSHIRTTGSSAATGSAPSKIPLPSTPRSGGQAPQHGPVVPAKENRHSQYASDDTHNPSSRTSRQAASEPSSRLTLPQPAQLQQTHQAIRSPVPSTVNNAQNGTKSHPVAPAALDDIHMMTVNPSSISPTLLQQLALHDANHESSGSTAQNVPVPTIAQQRVQVPHQHIQKEESSRDRDIKMQTANRGYLPPSSHAQAQRQQAYLPHQQQQQHTQVPTQHVQQYQQQTQQQQSQAQQVGPPALSSWEKQILNDPDVKRKATLAQLYFLDYYFDFLGYLNARKGRLQTFKADTAARNLSPEEYAKEFRSYAGRERVVLRKRRTKLKVDQFRIIAQVGQGGYGSVYLARRVDTGQVCALKKMKKATLAKMDEVKHVLVERDILTATKTPWLVRLLYAFQDRDHVYLAMEYVPGGDFRTLLNNSGVLKEEHAKFYSAEMFMGVNELHKLGYIHRDLKPENFLVDASGHVKLTDFGLATGALNPQKIESMKHKLDQVKDENLVFRSTLERRTIYKSIRMAEPRYTSKPSLDLMPPEVLRGKTYTYSADYWSLGCILFEFLCGFPPFSGSTPEETWANLKNWQRVLRRPVYDKPEDLIFNLTDQAWDAVIRLIAHPRDRVSNIQDVQAMPFYQGLQFNNLRQTAAPFVPMLDSELDVGYFDSFNSPEDMAKYAEVFKKQQDVDAVAERGIGERSAWVGFTFGRNVNLPPPPQQRKREGDTLSTMF</sequence>
<name>A0ACC2XQV3_9TREE</name>
<gene>
    <name evidence="1" type="ORF">QFC24_002307</name>
</gene>
<evidence type="ECO:0000313" key="1">
    <source>
        <dbReference type="EMBL" id="KAJ9126035.1"/>
    </source>
</evidence>
<protein>
    <submittedName>
        <fullName evidence="1">Uncharacterized protein</fullName>
    </submittedName>
</protein>
<keyword evidence="2" id="KW-1185">Reference proteome</keyword>
<accession>A0ACC2XQV3</accession>
<organism evidence="1 2">
    <name type="scientific">Naganishia onofrii</name>
    <dbReference type="NCBI Taxonomy" id="1851511"/>
    <lineage>
        <taxon>Eukaryota</taxon>
        <taxon>Fungi</taxon>
        <taxon>Dikarya</taxon>
        <taxon>Basidiomycota</taxon>
        <taxon>Agaricomycotina</taxon>
        <taxon>Tremellomycetes</taxon>
        <taxon>Filobasidiales</taxon>
        <taxon>Filobasidiaceae</taxon>
        <taxon>Naganishia</taxon>
    </lineage>
</organism>
<proteinExistence type="predicted"/>
<comment type="caution">
    <text evidence="1">The sequence shown here is derived from an EMBL/GenBank/DDBJ whole genome shotgun (WGS) entry which is preliminary data.</text>
</comment>
<dbReference type="Proteomes" id="UP001234202">
    <property type="component" value="Unassembled WGS sequence"/>
</dbReference>
<reference evidence="1" key="1">
    <citation type="submission" date="2023-04" db="EMBL/GenBank/DDBJ databases">
        <title>Draft Genome sequencing of Naganishia species isolated from polar environments using Oxford Nanopore Technology.</title>
        <authorList>
            <person name="Leo P."/>
            <person name="Venkateswaran K."/>
        </authorList>
    </citation>
    <scope>NUCLEOTIDE SEQUENCE</scope>
    <source>
        <strain evidence="1">DBVPG 5303</strain>
    </source>
</reference>
<evidence type="ECO:0000313" key="2">
    <source>
        <dbReference type="Proteomes" id="UP001234202"/>
    </source>
</evidence>